<evidence type="ECO:0000313" key="2">
    <source>
        <dbReference type="Proteomes" id="UP000293342"/>
    </source>
</evidence>
<comment type="caution">
    <text evidence="1">The sequence shown here is derived from an EMBL/GenBank/DDBJ whole genome shotgun (WGS) entry which is preliminary data.</text>
</comment>
<accession>A0A4R0K1T6</accession>
<keyword evidence="2" id="KW-1185">Reference proteome</keyword>
<dbReference type="RefSeq" id="WP_131512360.1">
    <property type="nucleotide sequence ID" value="NZ_SJKD01000001.1"/>
</dbReference>
<dbReference type="EMBL" id="SJKD01000001">
    <property type="protein sequence ID" value="TCC53449.1"/>
    <property type="molecule type" value="Genomic_DNA"/>
</dbReference>
<organism evidence="1 2">
    <name type="scientific">Kribbella capetownensis</name>
    <dbReference type="NCBI Taxonomy" id="1572659"/>
    <lineage>
        <taxon>Bacteria</taxon>
        <taxon>Bacillati</taxon>
        <taxon>Actinomycetota</taxon>
        <taxon>Actinomycetes</taxon>
        <taxon>Propionibacteriales</taxon>
        <taxon>Kribbellaceae</taxon>
        <taxon>Kribbella</taxon>
    </lineage>
</organism>
<reference evidence="1 2" key="1">
    <citation type="submission" date="2019-02" db="EMBL/GenBank/DDBJ databases">
        <title>Kribbella capetownensis sp. nov. and Kribbella speibonae sp. nov., isolated from soil.</title>
        <authorList>
            <person name="Curtis S.M."/>
            <person name="Norton I."/>
            <person name="Everest G.J."/>
            <person name="Meyers P.R."/>
        </authorList>
    </citation>
    <scope>NUCLEOTIDE SEQUENCE [LARGE SCALE GENOMIC DNA]</scope>
    <source>
        <strain evidence="1 2">YM53</strain>
    </source>
</reference>
<sequence length="230" mass="26054">MVRSRRLADEAAITQWLPGWGDVGEEADLLQFVAPVFRDPVLIDRPRALKALGEAEHAAESDDAEQAPVDRAISVLRPLVNVVPSGVTYLEALRDLPPGVAADALRTGYHRAANSADDFLAWQYLLFLEELGEATVLKPLLKERLVSLGKWRDIDRRFVKAGEATYEMARRVLLDDFEFWWHDEVLPAIGKRPPGINPPPPPKRRSIRGIWSLLVRRLRERRLQDGRDQS</sequence>
<evidence type="ECO:0000313" key="1">
    <source>
        <dbReference type="EMBL" id="TCC53449.1"/>
    </source>
</evidence>
<name>A0A4R0K1T6_9ACTN</name>
<protein>
    <submittedName>
        <fullName evidence="1">Uncharacterized protein</fullName>
    </submittedName>
</protein>
<proteinExistence type="predicted"/>
<gene>
    <name evidence="1" type="ORF">E0H75_07090</name>
</gene>
<dbReference type="Proteomes" id="UP000293342">
    <property type="component" value="Unassembled WGS sequence"/>
</dbReference>
<dbReference type="AlphaFoldDB" id="A0A4R0K1T6"/>